<dbReference type="EMBL" id="VIWP01000019">
    <property type="protein sequence ID" value="TWF43447.1"/>
    <property type="molecule type" value="Genomic_DNA"/>
</dbReference>
<gene>
    <name evidence="2" type="ORF">FHW37_11920</name>
</gene>
<accession>A0A561PZA3</accession>
<evidence type="ECO:0000313" key="3">
    <source>
        <dbReference type="Proteomes" id="UP000320653"/>
    </source>
</evidence>
<keyword evidence="1" id="KW-0472">Membrane</keyword>
<proteinExistence type="predicted"/>
<dbReference type="AlphaFoldDB" id="A0A561PZA3"/>
<protein>
    <submittedName>
        <fullName evidence="2">Uncharacterized protein</fullName>
    </submittedName>
</protein>
<organism evidence="2 3">
    <name type="scientific">Neorhizobium alkalisoli</name>
    <dbReference type="NCBI Taxonomy" id="528178"/>
    <lineage>
        <taxon>Bacteria</taxon>
        <taxon>Pseudomonadati</taxon>
        <taxon>Pseudomonadota</taxon>
        <taxon>Alphaproteobacteria</taxon>
        <taxon>Hyphomicrobiales</taxon>
        <taxon>Rhizobiaceae</taxon>
        <taxon>Rhizobium/Agrobacterium group</taxon>
        <taxon>Neorhizobium</taxon>
    </lineage>
</organism>
<sequence>MSIAATPRFEKYKRRKRDNWTVQRLAQKFYGARIVWPIITGLIVIQVLFWGMIGSSIIARIGGIGGTLTLLSFFLIPAIVLSFLDEGRGPGVFVGRLFWALPFHRDLKTNFITEAENQLARTDEELFDRFEKTRPQSSR</sequence>
<comment type="caution">
    <text evidence="2">The sequence shown here is derived from an EMBL/GenBank/DDBJ whole genome shotgun (WGS) entry which is preliminary data.</text>
</comment>
<feature type="transmembrane region" description="Helical" evidence="1">
    <location>
        <begin position="64"/>
        <end position="84"/>
    </location>
</feature>
<keyword evidence="3" id="KW-1185">Reference proteome</keyword>
<evidence type="ECO:0000313" key="2">
    <source>
        <dbReference type="EMBL" id="TWF43447.1"/>
    </source>
</evidence>
<evidence type="ECO:0000256" key="1">
    <source>
        <dbReference type="SAM" id="Phobius"/>
    </source>
</evidence>
<dbReference type="Proteomes" id="UP000320653">
    <property type="component" value="Unassembled WGS sequence"/>
</dbReference>
<keyword evidence="1" id="KW-1133">Transmembrane helix</keyword>
<keyword evidence="1" id="KW-0812">Transmembrane</keyword>
<name>A0A561PZA3_9HYPH</name>
<feature type="transmembrane region" description="Helical" evidence="1">
    <location>
        <begin position="34"/>
        <end position="58"/>
    </location>
</feature>
<dbReference type="RefSeq" id="WP_145643615.1">
    <property type="nucleotide sequence ID" value="NZ_VIWP01000019.1"/>
</dbReference>
<reference evidence="2 3" key="1">
    <citation type="submission" date="2019-06" db="EMBL/GenBank/DDBJ databases">
        <title>Sorghum-associated microbial communities from plants grown in Nebraska, USA.</title>
        <authorList>
            <person name="Schachtman D."/>
        </authorList>
    </citation>
    <scope>NUCLEOTIDE SEQUENCE [LARGE SCALE GENOMIC DNA]</scope>
    <source>
        <strain evidence="2 3">1225</strain>
    </source>
</reference>